<evidence type="ECO:0000313" key="2">
    <source>
        <dbReference type="EMBL" id="KOB67194.1"/>
    </source>
</evidence>
<dbReference type="PANTHER" id="PTHR11012">
    <property type="entry name" value="PROTEIN KINASE-LIKE DOMAIN-CONTAINING"/>
    <property type="match status" value="1"/>
</dbReference>
<evidence type="ECO:0000259" key="1">
    <source>
        <dbReference type="SMART" id="SM00587"/>
    </source>
</evidence>
<evidence type="ECO:0000313" key="3">
    <source>
        <dbReference type="Proteomes" id="UP000037510"/>
    </source>
</evidence>
<dbReference type="InterPro" id="IPR004119">
    <property type="entry name" value="EcKL"/>
</dbReference>
<name>A0A0L7KVZ6_OPEBR</name>
<dbReference type="InterPro" id="IPR015897">
    <property type="entry name" value="CHK_kinase-like"/>
</dbReference>
<protein>
    <recommendedName>
        <fullName evidence="1">CHK kinase-like domain-containing protein</fullName>
    </recommendedName>
</protein>
<sequence length="403" mass="46498">VVPAMSTISEEYISSIVRKIASNYNLKECQHSVSKFESIGQNYFGIIIPVTITGRSDKGSEVMRIVLKLAPTDERYRVSGAVTLLFLREIFVYTKLLEKYRELQQHLPPHLQLVIPRVYYTDNEHCGEVIAMEDMSSSGYRPFVNEMFLDLEHVTVALRSLARLHALSYILKEQDPELYDEITGICVPLSENTNKRYFEVLTDRLTKALSKFEKTPHVSLLEKLRKHCSKYYEKSIDLANGICISHGDVWKENILFQYKEDKPVSCCLIDYQTTRMSSPAFDTLYLIISSTHTNLRRKHYHQLLDIYYQTFHQTLKETGLNSQLLYSTQTFAKDLKIVAPACLITANTALWLSNGLQEEGHVRSKQVWLTAEDKEKAVDAYKAVVWSIIDDFYKYGYLPSEIV</sequence>
<proteinExistence type="predicted"/>
<reference evidence="2 3" key="1">
    <citation type="journal article" date="2015" name="Genome Biol. Evol.">
        <title>The genome of winter moth (Operophtera brumata) provides a genomic perspective on sexual dimorphism and phenology.</title>
        <authorList>
            <person name="Derks M.F."/>
            <person name="Smit S."/>
            <person name="Salis L."/>
            <person name="Schijlen E."/>
            <person name="Bossers A."/>
            <person name="Mateman C."/>
            <person name="Pijl A.S."/>
            <person name="de Ridder D."/>
            <person name="Groenen M.A."/>
            <person name="Visser M.E."/>
            <person name="Megens H.J."/>
        </authorList>
    </citation>
    <scope>NUCLEOTIDE SEQUENCE [LARGE SCALE GENOMIC DNA]</scope>
    <source>
        <strain evidence="2">WM2013NL</strain>
        <tissue evidence="2">Head and thorax</tissue>
    </source>
</reference>
<dbReference type="InterPro" id="IPR011009">
    <property type="entry name" value="Kinase-like_dom_sf"/>
</dbReference>
<comment type="caution">
    <text evidence="2">The sequence shown here is derived from an EMBL/GenBank/DDBJ whole genome shotgun (WGS) entry which is preliminary data.</text>
</comment>
<dbReference type="Proteomes" id="UP000037510">
    <property type="component" value="Unassembled WGS sequence"/>
</dbReference>
<organism evidence="2 3">
    <name type="scientific">Operophtera brumata</name>
    <name type="common">Winter moth</name>
    <name type="synonym">Phalaena brumata</name>
    <dbReference type="NCBI Taxonomy" id="104452"/>
    <lineage>
        <taxon>Eukaryota</taxon>
        <taxon>Metazoa</taxon>
        <taxon>Ecdysozoa</taxon>
        <taxon>Arthropoda</taxon>
        <taxon>Hexapoda</taxon>
        <taxon>Insecta</taxon>
        <taxon>Pterygota</taxon>
        <taxon>Neoptera</taxon>
        <taxon>Endopterygota</taxon>
        <taxon>Lepidoptera</taxon>
        <taxon>Glossata</taxon>
        <taxon>Ditrysia</taxon>
        <taxon>Geometroidea</taxon>
        <taxon>Geometridae</taxon>
        <taxon>Larentiinae</taxon>
        <taxon>Operophtera</taxon>
    </lineage>
</organism>
<dbReference type="PANTHER" id="PTHR11012:SF30">
    <property type="entry name" value="PROTEIN KINASE-LIKE DOMAIN-CONTAINING"/>
    <property type="match status" value="1"/>
</dbReference>
<accession>A0A0L7KVZ6</accession>
<dbReference type="AlphaFoldDB" id="A0A0L7KVZ6"/>
<dbReference type="SMART" id="SM00587">
    <property type="entry name" value="CHK"/>
    <property type="match status" value="1"/>
</dbReference>
<dbReference type="EMBL" id="JTDY01005254">
    <property type="protein sequence ID" value="KOB67194.1"/>
    <property type="molecule type" value="Genomic_DNA"/>
</dbReference>
<dbReference type="Gene3D" id="3.90.1200.10">
    <property type="match status" value="1"/>
</dbReference>
<feature type="domain" description="CHK kinase-like" evidence="1">
    <location>
        <begin position="130"/>
        <end position="317"/>
    </location>
</feature>
<dbReference type="SUPFAM" id="SSF56112">
    <property type="entry name" value="Protein kinase-like (PK-like)"/>
    <property type="match status" value="1"/>
</dbReference>
<gene>
    <name evidence="2" type="ORF">OBRU01_20154</name>
</gene>
<keyword evidence="3" id="KW-1185">Reference proteome</keyword>
<dbReference type="Pfam" id="PF02958">
    <property type="entry name" value="EcKL"/>
    <property type="match status" value="1"/>
</dbReference>
<feature type="non-terminal residue" evidence="2">
    <location>
        <position position="1"/>
    </location>
</feature>